<comment type="caution">
    <text evidence="4">The sequence shown here is derived from an EMBL/GenBank/DDBJ whole genome shotgun (WGS) entry which is preliminary data.</text>
</comment>
<gene>
    <name evidence="4" type="ORF">ABID29_001235</name>
</gene>
<keyword evidence="1 2" id="KW-0238">DNA-binding</keyword>
<dbReference type="PANTHER" id="PTHR43479:SF7">
    <property type="entry name" value="TETR-FAMILY TRANSCRIPTIONAL REGULATOR"/>
    <property type="match status" value="1"/>
</dbReference>
<dbReference type="Pfam" id="PF00440">
    <property type="entry name" value="TetR_N"/>
    <property type="match status" value="1"/>
</dbReference>
<evidence type="ECO:0000256" key="2">
    <source>
        <dbReference type="PROSITE-ProRule" id="PRU00335"/>
    </source>
</evidence>
<dbReference type="PROSITE" id="PS50977">
    <property type="entry name" value="HTH_TETR_2"/>
    <property type="match status" value="1"/>
</dbReference>
<reference evidence="4 5" key="1">
    <citation type="submission" date="2024-06" db="EMBL/GenBank/DDBJ databases">
        <title>Genomic Encyclopedia of Type Strains, Phase IV (KMG-IV): sequencing the most valuable type-strain genomes for metagenomic binning, comparative biology and taxonomic classification.</title>
        <authorList>
            <person name="Goeker M."/>
        </authorList>
    </citation>
    <scope>NUCLEOTIDE SEQUENCE [LARGE SCALE GENOMIC DNA]</scope>
    <source>
        <strain evidence="4 5">DSM 28303</strain>
    </source>
</reference>
<keyword evidence="5" id="KW-1185">Reference proteome</keyword>
<evidence type="ECO:0000259" key="3">
    <source>
        <dbReference type="PROSITE" id="PS50977"/>
    </source>
</evidence>
<name>A0ABV2FHS8_9STRE</name>
<accession>A0ABV2FHS8</accession>
<proteinExistence type="predicted"/>
<evidence type="ECO:0000313" key="5">
    <source>
        <dbReference type="Proteomes" id="UP001549122"/>
    </source>
</evidence>
<dbReference type="Proteomes" id="UP001549122">
    <property type="component" value="Unassembled WGS sequence"/>
</dbReference>
<dbReference type="PANTHER" id="PTHR43479">
    <property type="entry name" value="ACREF/ENVCD OPERON REPRESSOR-RELATED"/>
    <property type="match status" value="1"/>
</dbReference>
<dbReference type="RefSeq" id="WP_354365150.1">
    <property type="nucleotide sequence ID" value="NZ_JBEPLO010000011.1"/>
</dbReference>
<organism evidence="4 5">
    <name type="scientific">Streptococcus rupicaprae</name>
    <dbReference type="NCBI Taxonomy" id="759619"/>
    <lineage>
        <taxon>Bacteria</taxon>
        <taxon>Bacillati</taxon>
        <taxon>Bacillota</taxon>
        <taxon>Bacilli</taxon>
        <taxon>Lactobacillales</taxon>
        <taxon>Streptococcaceae</taxon>
        <taxon>Streptococcus</taxon>
    </lineage>
</organism>
<feature type="domain" description="HTH tetR-type" evidence="3">
    <location>
        <begin position="8"/>
        <end position="68"/>
    </location>
</feature>
<feature type="DNA-binding region" description="H-T-H motif" evidence="2">
    <location>
        <begin position="31"/>
        <end position="50"/>
    </location>
</feature>
<dbReference type="InterPro" id="IPR009057">
    <property type="entry name" value="Homeodomain-like_sf"/>
</dbReference>
<dbReference type="InterPro" id="IPR001647">
    <property type="entry name" value="HTH_TetR"/>
</dbReference>
<evidence type="ECO:0000313" key="4">
    <source>
        <dbReference type="EMBL" id="MET3558120.1"/>
    </source>
</evidence>
<sequence length="198" mass="22625">MAIDLRFERTEENIRTAFLGLLEREDYARLSVTAICRKAKCSRNAFYQHYESKDHLYQAIVGEVIAAIEASCQPVVNRLEEIGEEESRLFTNQILAAVDQKRDLITRLLQVSPLTFSHQLRQMFIDGNLLSAQLFAQERVNHSHIYYLSGAFASFVEYWLLQTDDDLETAQDMLHEHAFWPLAVRGAAADGDSQQEGA</sequence>
<protein>
    <submittedName>
        <fullName evidence="4">AcrR family transcriptional regulator</fullName>
    </submittedName>
</protein>
<evidence type="ECO:0000256" key="1">
    <source>
        <dbReference type="ARBA" id="ARBA00023125"/>
    </source>
</evidence>
<dbReference type="EMBL" id="JBEPLO010000011">
    <property type="protein sequence ID" value="MET3558120.1"/>
    <property type="molecule type" value="Genomic_DNA"/>
</dbReference>
<dbReference type="InterPro" id="IPR050624">
    <property type="entry name" value="HTH-type_Tx_Regulator"/>
</dbReference>
<dbReference type="Gene3D" id="1.10.357.10">
    <property type="entry name" value="Tetracycline Repressor, domain 2"/>
    <property type="match status" value="1"/>
</dbReference>
<dbReference type="SUPFAM" id="SSF46689">
    <property type="entry name" value="Homeodomain-like"/>
    <property type="match status" value="1"/>
</dbReference>